<evidence type="ECO:0000256" key="8">
    <source>
        <dbReference type="SAM" id="MobiDB-lite"/>
    </source>
</evidence>
<dbReference type="InParanoid" id="Q6BK91"/>
<evidence type="ECO:0000256" key="7">
    <source>
        <dbReference type="PROSITE-ProRule" id="PRU00175"/>
    </source>
</evidence>
<dbReference type="HOGENOM" id="CLU_001592_2_0_1"/>
<dbReference type="InterPro" id="IPR027417">
    <property type="entry name" value="P-loop_NTPase"/>
</dbReference>
<keyword evidence="6" id="KW-0067">ATP-binding</keyword>
<dbReference type="GO" id="GO:0005634">
    <property type="term" value="C:nucleus"/>
    <property type="evidence" value="ECO:0007669"/>
    <property type="project" value="TreeGrafter"/>
</dbReference>
<sequence length="1781" mass="204554">MSGLTSDPMSGFYPDYDESSIIHFDPEYLITFANHKSQGHLTKDQNRHKKRKRTYHRDIGIHELQYENTDNRNPKQTDEDHSQIKNRDESEWIEITNKNLHFECVSPIDLSLMVYGSTGFREIEPSVYEFVTEDIKLNFEMDEPLLGIKNKNMAKLKSKLLLSLNIKNNSEKNTLSLLELLRNEVAILNLPSSRINSDSLQFSGPGIKLIFDANRNQINVNVFYGIYLKGDISGRFPVDIINKIAALISMTSSPLPTSDDLSSVSDNNPHDPTTPQLFYKSISENTAAIPSIERPFDIPELDTNLLRFQRRTVNWLIEKEGMRYDWNTNRCVQSSIIDSDLVKLLSDYFGDQNIDFEELDNKVSAFLNKLCFGWNRITHHDGVFWFNKYTGNLNSRYRTYKFVLDYYNDSNNRKSESVLPAQGLLAEEMGLGKTVEITTLVLMNQRPIDTVNEPIQIQLQSFGDMKTVIKAKTTLIIAPDSILKQWNEEIVHLAPSLAVTIYNGIDKYPKLENNAAMIAEYLRRFDVVFTTYSTISKELDYALYSSRNKPTRNSSKRKASYFDNGDTRNDNISEGDESTNEATDNTMDREALLKDYKAMFQLSLQSQKPKVANEKSSESQHETDYEKALQDELHLAMKHNRIADIYNSHEYQSPLMLTHFWRVVLDEVQMVSSRLSRAFQSAALIPRFHAWGVSGTPIKKDFSDLHSILRFLKFQPFSGALSKNSWATLTTVDGSLTNKDFIKLWNQISLRHTKAMVHDDIKLPPQSRVLMTIPFTPVEQENYNQMFEECLAAICLDSNGNPVLSDWEPSSTVLAYMRYWLVRLRQVCCNPQIGKLNLNSKKYKSKNYNSRVVTTASQLKTLENVLDDMLIKASDQISTAESLIIQIYIDAAQFQEYVLLPEKALDFLQIGLLGTKHILYRLKLILAKYIKEYADYRMRFNLKPIDMDEDIEGEDDDIDINDSYTSSMDGIRDTLIKYQDKIRTTRVRIRSSKVTLHKFYFLIASCNFQCYDEEYREKINKLKLSNMPSSDALNIFEKENKNTKEISTLISGMPIEMFNIVKADEFDGFSPDPDSPENELQIAKHKFLESKYYELAEKTRQDILKGSIDAVSKTVDAKITSRVWYNKSGSKFVDTGLSLLPKTSKKFFNVLPLIEIDSLKSYIVGMKSKFYFEKFEKLTAQLNVQCEVINNWMNELIRILCKPLLSHDKTPDGEEYEGSIEDQDKASCYLNVISEILIDRNEFIVGDENSIKMNILKVNQLPNESHSEANRINSTIFLKELEETRRNVKPICKSSLQELVFNIKDIEAELKDEVFLDEGSKQIEYDLFKKISERVRTIFANQKLAQVLFQKELNLSCNSVFNSRIEYFKQLQQISDSVQPRGFDFSRDDLSYDIIIGEQEKRLLDYTEINSSMGKAISKFRYLQTLIKKDDNLQKAHLNEEEEELMCIICRSTITIGSLTQCGHKYCKECLELWLRNQKTCPMCKHAINVSTVYNFTHHKPNLKANAVDNTGNHKVDDNLHSIYKSIDDVIIDDIQHMPLKNSYSSKVDMIVKQVLYLRNKDPMVQIVIFSQWQDLLYILGTAFKSANISFLGSHGTLTPEVGAGRRRNKYDSVEEFKDPQNEITCFLLNAKAQASGLTLVNATHIFLCEPLVNTSLELQAISRIHRIGQRRHTTVWMFAIENTVEESIVLMSTNKRLQYFEAETTPAANQDGTSKVISKSKEKNLSKAESMTLMKSGGIDTLVNKGNGEGESVTNGDLWNAFFCARSNNTGISRLNEVKN</sequence>
<evidence type="ECO:0000259" key="9">
    <source>
        <dbReference type="PROSITE" id="PS50089"/>
    </source>
</evidence>
<keyword evidence="4" id="KW-0378">Hydrolase</keyword>
<dbReference type="PANTHER" id="PTHR45865">
    <property type="entry name" value="E3 UBIQUITIN-PROTEIN LIGASE SHPRH FAMILY MEMBER"/>
    <property type="match status" value="1"/>
</dbReference>
<evidence type="ECO:0000256" key="3">
    <source>
        <dbReference type="ARBA" id="ARBA00022771"/>
    </source>
</evidence>
<dbReference type="GeneID" id="2904267"/>
<evidence type="ECO:0000256" key="1">
    <source>
        <dbReference type="ARBA" id="ARBA00022723"/>
    </source>
</evidence>
<dbReference type="InterPro" id="IPR014001">
    <property type="entry name" value="Helicase_ATP-bd"/>
</dbReference>
<dbReference type="InterPro" id="IPR001841">
    <property type="entry name" value="Znf_RING"/>
</dbReference>
<dbReference type="STRING" id="284592.Q6BK91"/>
<dbReference type="SUPFAM" id="SSF57850">
    <property type="entry name" value="RING/U-box"/>
    <property type="match status" value="1"/>
</dbReference>
<proteinExistence type="predicted"/>
<dbReference type="SMART" id="SM00490">
    <property type="entry name" value="HELICc"/>
    <property type="match status" value="1"/>
</dbReference>
<dbReference type="InterPro" id="IPR013083">
    <property type="entry name" value="Znf_RING/FYVE/PHD"/>
</dbReference>
<dbReference type="GO" id="GO:0008270">
    <property type="term" value="F:zinc ion binding"/>
    <property type="evidence" value="ECO:0007669"/>
    <property type="project" value="UniProtKB-KW"/>
</dbReference>
<dbReference type="InterPro" id="IPR052583">
    <property type="entry name" value="ATP-helicase/E3_Ub-Ligase"/>
</dbReference>
<organism evidence="11 12">
    <name type="scientific">Debaryomyces hansenii (strain ATCC 36239 / CBS 767 / BCRC 21394 / JCM 1990 / NBRC 0083 / IGC 2968)</name>
    <name type="common">Yeast</name>
    <name type="synonym">Torulaspora hansenii</name>
    <dbReference type="NCBI Taxonomy" id="284592"/>
    <lineage>
        <taxon>Eukaryota</taxon>
        <taxon>Fungi</taxon>
        <taxon>Dikarya</taxon>
        <taxon>Ascomycota</taxon>
        <taxon>Saccharomycotina</taxon>
        <taxon>Pichiomycetes</taxon>
        <taxon>Debaryomycetaceae</taxon>
        <taxon>Debaryomyces</taxon>
    </lineage>
</organism>
<dbReference type="PROSITE" id="PS50089">
    <property type="entry name" value="ZF_RING_2"/>
    <property type="match status" value="1"/>
</dbReference>
<dbReference type="EMBL" id="CR382138">
    <property type="protein sequence ID" value="CAG89787.2"/>
    <property type="molecule type" value="Genomic_DNA"/>
</dbReference>
<dbReference type="Pfam" id="PF26021">
    <property type="entry name" value="Ferritin_C144_05"/>
    <property type="match status" value="1"/>
</dbReference>
<dbReference type="GO" id="GO:0006974">
    <property type="term" value="P:DNA damage response"/>
    <property type="evidence" value="ECO:0007669"/>
    <property type="project" value="TreeGrafter"/>
</dbReference>
<dbReference type="PROSITE" id="PS00518">
    <property type="entry name" value="ZF_RING_1"/>
    <property type="match status" value="1"/>
</dbReference>
<dbReference type="eggNOG" id="KOG0298">
    <property type="taxonomic scope" value="Eukaryota"/>
</dbReference>
<dbReference type="Proteomes" id="UP000000599">
    <property type="component" value="Chromosome F"/>
</dbReference>
<dbReference type="InterPro" id="IPR017907">
    <property type="entry name" value="Znf_RING_CS"/>
</dbReference>
<evidence type="ECO:0000256" key="6">
    <source>
        <dbReference type="ARBA" id="ARBA00022840"/>
    </source>
</evidence>
<feature type="region of interest" description="Disordered" evidence="8">
    <location>
        <begin position="547"/>
        <end position="585"/>
    </location>
</feature>
<accession>Q6BK91</accession>
<dbReference type="CDD" id="cd18793">
    <property type="entry name" value="SF2_C_SNF"/>
    <property type="match status" value="1"/>
</dbReference>
<dbReference type="VEuPathDB" id="FungiDB:DEHA2F23870g"/>
<protein>
    <submittedName>
        <fullName evidence="11">DEHA2F23870p</fullName>
    </submittedName>
</protein>
<dbReference type="RefSeq" id="XP_461380.2">
    <property type="nucleotide sequence ID" value="XM_461380.1"/>
</dbReference>
<dbReference type="SMART" id="SM00184">
    <property type="entry name" value="RING"/>
    <property type="match status" value="1"/>
</dbReference>
<dbReference type="InterPro" id="IPR059033">
    <property type="entry name" value="C144_05_dom"/>
</dbReference>
<feature type="region of interest" description="Disordered" evidence="8">
    <location>
        <begin position="60"/>
        <end position="86"/>
    </location>
</feature>
<dbReference type="Pfam" id="PF00271">
    <property type="entry name" value="Helicase_C"/>
    <property type="match status" value="1"/>
</dbReference>
<dbReference type="InterPro" id="IPR000330">
    <property type="entry name" value="SNF2_N"/>
</dbReference>
<evidence type="ECO:0000256" key="5">
    <source>
        <dbReference type="ARBA" id="ARBA00022833"/>
    </source>
</evidence>
<dbReference type="InterPro" id="IPR038718">
    <property type="entry name" value="SNF2-like_sf"/>
</dbReference>
<dbReference type="Gene3D" id="3.30.40.10">
    <property type="entry name" value="Zinc/RING finger domain, C3HC4 (zinc finger)"/>
    <property type="match status" value="1"/>
</dbReference>
<keyword evidence="3 7" id="KW-0863">Zinc-finger</keyword>
<gene>
    <name evidence="11" type="ordered locus">DEHA2F23870g</name>
</gene>
<feature type="domain" description="RING-type" evidence="9">
    <location>
        <begin position="1447"/>
        <end position="1485"/>
    </location>
</feature>
<keyword evidence="12" id="KW-1185">Reference proteome</keyword>
<name>Q6BK91_DEBHA</name>
<dbReference type="KEGG" id="dha:DEHA2F23870g"/>
<feature type="domain" description="Helicase C-terminal" evidence="10">
    <location>
        <begin position="1550"/>
        <end position="1714"/>
    </location>
</feature>
<evidence type="ECO:0000259" key="10">
    <source>
        <dbReference type="PROSITE" id="PS51194"/>
    </source>
</evidence>
<dbReference type="InterPro" id="IPR001650">
    <property type="entry name" value="Helicase_C-like"/>
</dbReference>
<dbReference type="FunCoup" id="Q6BK91">
    <property type="interactions" value="249"/>
</dbReference>
<evidence type="ECO:0000256" key="2">
    <source>
        <dbReference type="ARBA" id="ARBA00022741"/>
    </source>
</evidence>
<dbReference type="Gene3D" id="3.40.50.10810">
    <property type="entry name" value="Tandem AAA-ATPase domain"/>
    <property type="match status" value="2"/>
</dbReference>
<dbReference type="Pfam" id="PF13639">
    <property type="entry name" value="zf-RING_2"/>
    <property type="match status" value="1"/>
</dbReference>
<keyword evidence="5" id="KW-0862">Zinc</keyword>
<keyword evidence="2" id="KW-0547">Nucleotide-binding</keyword>
<dbReference type="PANTHER" id="PTHR45865:SF1">
    <property type="entry name" value="E3 UBIQUITIN-PROTEIN LIGASE SHPRH"/>
    <property type="match status" value="1"/>
</dbReference>
<evidence type="ECO:0000256" key="4">
    <source>
        <dbReference type="ARBA" id="ARBA00022801"/>
    </source>
</evidence>
<dbReference type="Pfam" id="PF00176">
    <property type="entry name" value="SNF2-rel_dom"/>
    <property type="match status" value="1"/>
</dbReference>
<dbReference type="PROSITE" id="PS51194">
    <property type="entry name" value="HELICASE_CTER"/>
    <property type="match status" value="1"/>
</dbReference>
<keyword evidence="1" id="KW-0479">Metal-binding</keyword>
<dbReference type="GO" id="GO:0061630">
    <property type="term" value="F:ubiquitin protein ligase activity"/>
    <property type="evidence" value="ECO:0007669"/>
    <property type="project" value="TreeGrafter"/>
</dbReference>
<evidence type="ECO:0000313" key="12">
    <source>
        <dbReference type="Proteomes" id="UP000000599"/>
    </source>
</evidence>
<reference evidence="11 12" key="1">
    <citation type="journal article" date="2004" name="Nature">
        <title>Genome evolution in yeasts.</title>
        <authorList>
            <consortium name="Genolevures"/>
            <person name="Dujon B."/>
            <person name="Sherman D."/>
            <person name="Fischer G."/>
            <person name="Durrens P."/>
            <person name="Casaregola S."/>
            <person name="Lafontaine I."/>
            <person name="de Montigny J."/>
            <person name="Marck C."/>
            <person name="Neuveglise C."/>
            <person name="Talla E."/>
            <person name="Goffard N."/>
            <person name="Frangeul L."/>
            <person name="Aigle M."/>
            <person name="Anthouard V."/>
            <person name="Babour A."/>
            <person name="Barbe V."/>
            <person name="Barnay S."/>
            <person name="Blanchin S."/>
            <person name="Beckerich J.M."/>
            <person name="Beyne E."/>
            <person name="Bleykasten C."/>
            <person name="Boisrame A."/>
            <person name="Boyer J."/>
            <person name="Cattolico L."/>
            <person name="Confanioleri F."/>
            <person name="de Daruvar A."/>
            <person name="Despons L."/>
            <person name="Fabre E."/>
            <person name="Fairhead C."/>
            <person name="Ferry-Dumazet H."/>
            <person name="Groppi A."/>
            <person name="Hantraye F."/>
            <person name="Hennequin C."/>
            <person name="Jauniaux N."/>
            <person name="Joyet P."/>
            <person name="Kachouri R."/>
            <person name="Kerrest A."/>
            <person name="Koszul R."/>
            <person name="Lemaire M."/>
            <person name="Lesur I."/>
            <person name="Ma L."/>
            <person name="Muller H."/>
            <person name="Nicaud J.M."/>
            <person name="Nikolski M."/>
            <person name="Oztas S."/>
            <person name="Ozier-Kalogeropoulos O."/>
            <person name="Pellenz S."/>
            <person name="Potier S."/>
            <person name="Richard G.F."/>
            <person name="Straub M.L."/>
            <person name="Suleau A."/>
            <person name="Swennene D."/>
            <person name="Tekaia F."/>
            <person name="Wesolowski-Louvel M."/>
            <person name="Westhof E."/>
            <person name="Wirth B."/>
            <person name="Zeniou-Meyer M."/>
            <person name="Zivanovic I."/>
            <person name="Bolotin-Fukuhara M."/>
            <person name="Thierry A."/>
            <person name="Bouchier C."/>
            <person name="Caudron B."/>
            <person name="Scarpelli C."/>
            <person name="Gaillardin C."/>
            <person name="Weissenbach J."/>
            <person name="Wincker P."/>
            <person name="Souciet J.L."/>
        </authorList>
    </citation>
    <scope>NUCLEOTIDE SEQUENCE [LARGE SCALE GENOMIC DNA]</scope>
    <source>
        <strain evidence="12">ATCC 36239 / CBS 767 / BCRC 21394 / JCM 1990 / NBRC 0083 / IGC 2968</strain>
    </source>
</reference>
<dbReference type="InterPro" id="IPR049730">
    <property type="entry name" value="SNF2/RAD54-like_C"/>
</dbReference>
<dbReference type="Gene3D" id="3.40.50.300">
    <property type="entry name" value="P-loop containing nucleotide triphosphate hydrolases"/>
    <property type="match status" value="1"/>
</dbReference>
<dbReference type="GO" id="GO:0016787">
    <property type="term" value="F:hydrolase activity"/>
    <property type="evidence" value="ECO:0007669"/>
    <property type="project" value="UniProtKB-KW"/>
</dbReference>
<dbReference type="SMART" id="SM00487">
    <property type="entry name" value="DEXDc"/>
    <property type="match status" value="1"/>
</dbReference>
<dbReference type="GO" id="GO:0005524">
    <property type="term" value="F:ATP binding"/>
    <property type="evidence" value="ECO:0007669"/>
    <property type="project" value="InterPro"/>
</dbReference>
<dbReference type="OrthoDB" id="5330228at2759"/>
<dbReference type="OMA" id="KAVFFCA"/>
<evidence type="ECO:0000313" key="11">
    <source>
        <dbReference type="EMBL" id="CAG89787.2"/>
    </source>
</evidence>
<dbReference type="SUPFAM" id="SSF52540">
    <property type="entry name" value="P-loop containing nucleoside triphosphate hydrolases"/>
    <property type="match status" value="2"/>
</dbReference>
<dbReference type="GO" id="GO:0000209">
    <property type="term" value="P:protein polyubiquitination"/>
    <property type="evidence" value="ECO:0007669"/>
    <property type="project" value="TreeGrafter"/>
</dbReference>